<dbReference type="OrthoDB" id="6094020at2759"/>
<reference evidence="2" key="1">
    <citation type="journal article" date="2019" name="bioRxiv">
        <title>The Genome of the Zebra Mussel, Dreissena polymorpha: A Resource for Invasive Species Research.</title>
        <authorList>
            <person name="McCartney M.A."/>
            <person name="Auch B."/>
            <person name="Kono T."/>
            <person name="Mallez S."/>
            <person name="Zhang Y."/>
            <person name="Obille A."/>
            <person name="Becker A."/>
            <person name="Abrahante J.E."/>
            <person name="Garbe J."/>
            <person name="Badalamenti J.P."/>
            <person name="Herman A."/>
            <person name="Mangelson H."/>
            <person name="Liachko I."/>
            <person name="Sullivan S."/>
            <person name="Sone E.D."/>
            <person name="Koren S."/>
            <person name="Silverstein K.A.T."/>
            <person name="Beckman K.B."/>
            <person name="Gohl D.M."/>
        </authorList>
    </citation>
    <scope>NUCLEOTIDE SEQUENCE</scope>
    <source>
        <strain evidence="2">Duluth1</strain>
        <tissue evidence="2">Whole animal</tissue>
    </source>
</reference>
<feature type="transmembrane region" description="Helical" evidence="1">
    <location>
        <begin position="73"/>
        <end position="96"/>
    </location>
</feature>
<organism evidence="2 3">
    <name type="scientific">Dreissena polymorpha</name>
    <name type="common">Zebra mussel</name>
    <name type="synonym">Mytilus polymorpha</name>
    <dbReference type="NCBI Taxonomy" id="45954"/>
    <lineage>
        <taxon>Eukaryota</taxon>
        <taxon>Metazoa</taxon>
        <taxon>Spiralia</taxon>
        <taxon>Lophotrochozoa</taxon>
        <taxon>Mollusca</taxon>
        <taxon>Bivalvia</taxon>
        <taxon>Autobranchia</taxon>
        <taxon>Heteroconchia</taxon>
        <taxon>Euheterodonta</taxon>
        <taxon>Imparidentia</taxon>
        <taxon>Neoheterodontei</taxon>
        <taxon>Myida</taxon>
        <taxon>Dreissenoidea</taxon>
        <taxon>Dreissenidae</taxon>
        <taxon>Dreissena</taxon>
    </lineage>
</organism>
<keyword evidence="1" id="KW-1133">Transmembrane helix</keyword>
<dbReference type="PROSITE" id="PS51257">
    <property type="entry name" value="PROKAR_LIPOPROTEIN"/>
    <property type="match status" value="1"/>
</dbReference>
<dbReference type="Proteomes" id="UP000828390">
    <property type="component" value="Unassembled WGS sequence"/>
</dbReference>
<feature type="transmembrane region" description="Helical" evidence="1">
    <location>
        <begin position="108"/>
        <end position="126"/>
    </location>
</feature>
<dbReference type="Gene3D" id="1.20.140.150">
    <property type="match status" value="1"/>
</dbReference>
<name>A0A9D4CCA0_DREPO</name>
<dbReference type="EMBL" id="JAIWYP010000013">
    <property type="protein sequence ID" value="KAH3720823.1"/>
    <property type="molecule type" value="Genomic_DNA"/>
</dbReference>
<feature type="transmembrane region" description="Helical" evidence="1">
    <location>
        <begin position="12"/>
        <end position="36"/>
    </location>
</feature>
<keyword evidence="1" id="KW-0812">Transmembrane</keyword>
<sequence>MAGKGTSKCCSGFVFILILAGLGCHIAGFVTDFWLVGTSNNSTEVHGIRIGLFHQTIAFQNGTESTTESSLNIFPEQCICLAIAGASALACFIILFKTVHVLVGVSSFVLLTLMIISVFYVFIQVFERKDVVAEQNQNWPTLKLHWSFGLLAGGLLLNIVATVFYLVILLLQDERTPTENAKIFDHAGDLHIDTLPIITVTAVEGNKGDHTNAAFYQNVGSASKNRKDQIDHCTATPIDQNFVDTVSAVSSNHSSDWRTYTGLIRNGNSDHEYADITPPRIKDTRADKRDIALSQVELQDGNHSHYNQTYAESSRL</sequence>
<gene>
    <name evidence="2" type="ORF">DPMN_063728</name>
</gene>
<dbReference type="AlphaFoldDB" id="A0A9D4CCA0"/>
<protein>
    <submittedName>
        <fullName evidence="2">Uncharacterized protein</fullName>
    </submittedName>
</protein>
<accession>A0A9D4CCA0</accession>
<proteinExistence type="predicted"/>
<reference evidence="2" key="2">
    <citation type="submission" date="2020-11" db="EMBL/GenBank/DDBJ databases">
        <authorList>
            <person name="McCartney M.A."/>
            <person name="Auch B."/>
            <person name="Kono T."/>
            <person name="Mallez S."/>
            <person name="Becker A."/>
            <person name="Gohl D.M."/>
            <person name="Silverstein K.A.T."/>
            <person name="Koren S."/>
            <person name="Bechman K.B."/>
            <person name="Herman A."/>
            <person name="Abrahante J.E."/>
            <person name="Garbe J."/>
        </authorList>
    </citation>
    <scope>NUCLEOTIDE SEQUENCE</scope>
    <source>
        <strain evidence="2">Duluth1</strain>
        <tissue evidence="2">Whole animal</tissue>
    </source>
</reference>
<comment type="caution">
    <text evidence="2">The sequence shown here is derived from an EMBL/GenBank/DDBJ whole genome shotgun (WGS) entry which is preliminary data.</text>
</comment>
<evidence type="ECO:0000313" key="3">
    <source>
        <dbReference type="Proteomes" id="UP000828390"/>
    </source>
</evidence>
<feature type="transmembrane region" description="Helical" evidence="1">
    <location>
        <begin position="146"/>
        <end position="171"/>
    </location>
</feature>
<evidence type="ECO:0000313" key="2">
    <source>
        <dbReference type="EMBL" id="KAH3720823.1"/>
    </source>
</evidence>
<keyword evidence="3" id="KW-1185">Reference proteome</keyword>
<keyword evidence="1" id="KW-0472">Membrane</keyword>
<evidence type="ECO:0000256" key="1">
    <source>
        <dbReference type="SAM" id="Phobius"/>
    </source>
</evidence>